<evidence type="ECO:0000313" key="2">
    <source>
        <dbReference type="EMBL" id="SEG12438.1"/>
    </source>
</evidence>
<dbReference type="InterPro" id="IPR011042">
    <property type="entry name" value="6-blade_b-propeller_TolB-like"/>
</dbReference>
<dbReference type="Pfam" id="PF07676">
    <property type="entry name" value="PD40"/>
    <property type="match status" value="1"/>
</dbReference>
<dbReference type="InterPro" id="IPR011659">
    <property type="entry name" value="WD40"/>
</dbReference>
<gene>
    <name evidence="2" type="ORF">SAMN05216354_0025</name>
</gene>
<dbReference type="EMBL" id="FNUV01000010">
    <property type="protein sequence ID" value="SEG12438.1"/>
    <property type="molecule type" value="Genomic_DNA"/>
</dbReference>
<organism evidence="2 3">
    <name type="scientific">Xylanibacter ruminicola</name>
    <name type="common">Prevotella ruminicola</name>
    <dbReference type="NCBI Taxonomy" id="839"/>
    <lineage>
        <taxon>Bacteria</taxon>
        <taxon>Pseudomonadati</taxon>
        <taxon>Bacteroidota</taxon>
        <taxon>Bacteroidia</taxon>
        <taxon>Bacteroidales</taxon>
        <taxon>Prevotellaceae</taxon>
        <taxon>Xylanibacter</taxon>
    </lineage>
</organism>
<feature type="signal peptide" evidence="1">
    <location>
        <begin position="1"/>
        <end position="24"/>
    </location>
</feature>
<proteinExistence type="predicted"/>
<evidence type="ECO:0000256" key="1">
    <source>
        <dbReference type="SAM" id="SignalP"/>
    </source>
</evidence>
<dbReference type="Proteomes" id="UP000236735">
    <property type="component" value="Unassembled WGS sequence"/>
</dbReference>
<dbReference type="PROSITE" id="PS51257">
    <property type="entry name" value="PROKAR_LIPOPROTEIN"/>
    <property type="match status" value="1"/>
</dbReference>
<name>A0A1H5XL15_XYLRU</name>
<feature type="chain" id="PRO_5009289569" evidence="1">
    <location>
        <begin position="25"/>
        <end position="494"/>
    </location>
</feature>
<reference evidence="2 3" key="1">
    <citation type="submission" date="2016-10" db="EMBL/GenBank/DDBJ databases">
        <authorList>
            <person name="de Groot N.N."/>
        </authorList>
    </citation>
    <scope>NUCLEOTIDE SEQUENCE [LARGE SCALE GENOMIC DNA]</scope>
    <source>
        <strain evidence="2 3">AR32</strain>
    </source>
</reference>
<dbReference type="SUPFAM" id="SSF82171">
    <property type="entry name" value="DPP6 N-terminal domain-like"/>
    <property type="match status" value="1"/>
</dbReference>
<sequence>MRKKTVYWLLAVGCWLLAACTSGVENPIKVDSLPAIYPDYVGVTIPVEIAPLNFNSTDPEIDAMDVVVRGSKGGELHLQGDEADFDITDWHELTQQNKGGELTFTVCTRKNGQWQQYKDFTVSVSLYALDEWGLTYRRIAPGYEVFSKMGLYQRDLSCFDEYPIIENTQVPGMCVNCHSARQTDPSQFVFHVRGDHGATMFQTDGQREWLKASNDQLGGSMVYPYWHPSGQYCAFSTNQTRQGFHVAPNERIEVFDLSSDVFVYHPATHEIIKDSLLSTKDWSENSPVFSPDGKTLYYMTCKQQDYPMHYKDEKYNLCKIAFDPETGRYGEQVDTIFNAVAMGKSLTWPRPSYDGKYILFTLMDYGYFSIWHEESNQWLLDLQTGEVRELKEINSERADSYHNWNINSHWIVFTSRRDDGLYSRLYLASVDEQGRFSKPFLLPQRHPKEYYEESIFSFNVPDFTKSKVEFNAYEAGREIVSDKRIGTKVSSPAK</sequence>
<protein>
    <submittedName>
        <fullName evidence="2">WD40-like Beta Propeller Repeat</fullName>
    </submittedName>
</protein>
<evidence type="ECO:0000313" key="3">
    <source>
        <dbReference type="Proteomes" id="UP000236735"/>
    </source>
</evidence>
<accession>A0A1H5XL15</accession>
<keyword evidence="1" id="KW-0732">Signal</keyword>
<dbReference type="Gene3D" id="2.120.10.30">
    <property type="entry name" value="TolB, C-terminal domain"/>
    <property type="match status" value="2"/>
</dbReference>
<dbReference type="RefSeq" id="WP_181020840.1">
    <property type="nucleotide sequence ID" value="NZ_FNUV01000010.1"/>
</dbReference>
<dbReference type="AlphaFoldDB" id="A0A1H5XL15"/>